<keyword evidence="5" id="KW-1185">Reference proteome</keyword>
<evidence type="ECO:0000256" key="3">
    <source>
        <dbReference type="SAM" id="SignalP"/>
    </source>
</evidence>
<dbReference type="Proteomes" id="UP000268192">
    <property type="component" value="Chromosome"/>
</dbReference>
<comment type="similarity">
    <text evidence="1">Belongs to the CsgA/CsgB family.</text>
</comment>
<evidence type="ECO:0000313" key="4">
    <source>
        <dbReference type="EMBL" id="AZN71366.1"/>
    </source>
</evidence>
<feature type="signal peptide" evidence="3">
    <location>
        <begin position="1"/>
        <end position="34"/>
    </location>
</feature>
<evidence type="ECO:0000313" key="5">
    <source>
        <dbReference type="Proteomes" id="UP000268192"/>
    </source>
</evidence>
<reference evidence="4 5" key="1">
    <citation type="submission" date="2018-09" db="EMBL/GenBank/DDBJ databases">
        <title>Marinorhizobium profundi gen. nov., sp. nov., isolated from a deep-sea sediment sample from the New Britain Trench and proposal of Marinorhizobiaceae fam. nov. in the order Rhizobiales of the class Alphaproteobacteria.</title>
        <authorList>
            <person name="Cao J."/>
        </authorList>
    </citation>
    <scope>NUCLEOTIDE SEQUENCE [LARGE SCALE GENOMIC DNA]</scope>
    <source>
        <strain evidence="4 5">WS11</strain>
    </source>
</reference>
<name>A0A3Q8XQI8_9HYPH</name>
<organism evidence="4 5">
    <name type="scientific">Georhizobium profundi</name>
    <dbReference type="NCBI Taxonomy" id="2341112"/>
    <lineage>
        <taxon>Bacteria</taxon>
        <taxon>Pseudomonadati</taxon>
        <taxon>Pseudomonadota</taxon>
        <taxon>Alphaproteobacteria</taxon>
        <taxon>Hyphomicrobiales</taxon>
        <taxon>Rhizobiaceae</taxon>
        <taxon>Georhizobium</taxon>
    </lineage>
</organism>
<protein>
    <recommendedName>
        <fullName evidence="6">Curlin</fullName>
    </recommendedName>
</protein>
<dbReference type="EMBL" id="CP032509">
    <property type="protein sequence ID" value="AZN71366.1"/>
    <property type="molecule type" value="Genomic_DNA"/>
</dbReference>
<dbReference type="KEGG" id="abaw:D5400_08865"/>
<dbReference type="Pfam" id="PF07012">
    <property type="entry name" value="Curlin_rpt"/>
    <property type="match status" value="1"/>
</dbReference>
<gene>
    <name evidence="4" type="ORF">D5400_08865</name>
</gene>
<evidence type="ECO:0000256" key="1">
    <source>
        <dbReference type="ARBA" id="ARBA00009766"/>
    </source>
</evidence>
<dbReference type="GO" id="GO:0007155">
    <property type="term" value="P:cell adhesion"/>
    <property type="evidence" value="ECO:0007669"/>
    <property type="project" value="InterPro"/>
</dbReference>
<dbReference type="GO" id="GO:0009289">
    <property type="term" value="C:pilus"/>
    <property type="evidence" value="ECO:0007669"/>
    <property type="project" value="InterPro"/>
</dbReference>
<keyword evidence="2 3" id="KW-0732">Signal</keyword>
<proteinExistence type="inferred from homology"/>
<dbReference type="OrthoDB" id="7907227at2"/>
<evidence type="ECO:0000256" key="2">
    <source>
        <dbReference type="ARBA" id="ARBA00022729"/>
    </source>
</evidence>
<evidence type="ECO:0008006" key="6">
    <source>
        <dbReference type="Google" id="ProtNLM"/>
    </source>
</evidence>
<accession>A0A3Q8XQI8</accession>
<sequence>MRGVYTAIVIRENKMKKALIPAFAVMALATTANAQPISSPAYIQQINPSSASVQLTTSQLMTPIINLVSQMPELTPRGPGNLGLVWQDGTNNNATIDQRGSQNVGLIRQIGMDNVASISQRGIGHQAMVFQQGRNNVAIIRQR</sequence>
<dbReference type="InterPro" id="IPR009742">
    <property type="entry name" value="Curlin_rpt"/>
</dbReference>
<dbReference type="AlphaFoldDB" id="A0A3Q8XQI8"/>
<feature type="chain" id="PRO_5018544763" description="Curlin" evidence="3">
    <location>
        <begin position="35"/>
        <end position="143"/>
    </location>
</feature>